<evidence type="ECO:0000313" key="1">
    <source>
        <dbReference type="EMBL" id="CAD8129636.1"/>
    </source>
</evidence>
<evidence type="ECO:0000313" key="2">
    <source>
        <dbReference type="Proteomes" id="UP000692954"/>
    </source>
</evidence>
<dbReference type="Proteomes" id="UP000692954">
    <property type="component" value="Unassembled WGS sequence"/>
</dbReference>
<sequence>MWVKWTLLNSADESRPHRPDQSLEDIRIKYTSFIGANFVRCNFSGSELENVDISGVNLNGALLFNCKQKNIKIHELNKLDGLTSDAPNGM</sequence>
<dbReference type="EMBL" id="CAJJDN010000235">
    <property type="protein sequence ID" value="CAD8129636.1"/>
    <property type="molecule type" value="Genomic_DNA"/>
</dbReference>
<protein>
    <recommendedName>
        <fullName evidence="3">Pentapeptide repeat-containing protein</fullName>
    </recommendedName>
</protein>
<proteinExistence type="predicted"/>
<comment type="caution">
    <text evidence="1">The sequence shown here is derived from an EMBL/GenBank/DDBJ whole genome shotgun (WGS) entry which is preliminary data.</text>
</comment>
<dbReference type="Pfam" id="PF00805">
    <property type="entry name" value="Pentapeptide"/>
    <property type="match status" value="1"/>
</dbReference>
<reference evidence="1" key="1">
    <citation type="submission" date="2021-01" db="EMBL/GenBank/DDBJ databases">
        <authorList>
            <consortium name="Genoscope - CEA"/>
            <person name="William W."/>
        </authorList>
    </citation>
    <scope>NUCLEOTIDE SEQUENCE</scope>
</reference>
<gene>
    <name evidence="1" type="ORF">PSON_ATCC_30995.1.T2350016</name>
</gene>
<keyword evidence="2" id="KW-1185">Reference proteome</keyword>
<name>A0A8S1RN61_9CILI</name>
<accession>A0A8S1RN61</accession>
<dbReference type="AlphaFoldDB" id="A0A8S1RN61"/>
<dbReference type="OrthoDB" id="317798at2759"/>
<organism evidence="1 2">
    <name type="scientific">Paramecium sonneborni</name>
    <dbReference type="NCBI Taxonomy" id="65129"/>
    <lineage>
        <taxon>Eukaryota</taxon>
        <taxon>Sar</taxon>
        <taxon>Alveolata</taxon>
        <taxon>Ciliophora</taxon>
        <taxon>Intramacronucleata</taxon>
        <taxon>Oligohymenophorea</taxon>
        <taxon>Peniculida</taxon>
        <taxon>Parameciidae</taxon>
        <taxon>Paramecium</taxon>
    </lineage>
</organism>
<evidence type="ECO:0008006" key="3">
    <source>
        <dbReference type="Google" id="ProtNLM"/>
    </source>
</evidence>
<dbReference type="InterPro" id="IPR001646">
    <property type="entry name" value="5peptide_repeat"/>
</dbReference>